<evidence type="ECO:0000256" key="6">
    <source>
        <dbReference type="SAM" id="Phobius"/>
    </source>
</evidence>
<reference evidence="9 10" key="1">
    <citation type="submission" date="2021-03" db="EMBL/GenBank/DDBJ databases">
        <title>Genomic Encyclopedia of Type Strains, Phase IV (KMG-IV): sequencing the most valuable type-strain genomes for metagenomic binning, comparative biology and taxonomic classification.</title>
        <authorList>
            <person name="Goeker M."/>
        </authorList>
    </citation>
    <scope>NUCLEOTIDE SEQUENCE [LARGE SCALE GENOMIC DNA]</scope>
    <source>
        <strain evidence="9 10">DSM 12287</strain>
    </source>
</reference>
<feature type="coiled-coil region" evidence="4">
    <location>
        <begin position="541"/>
        <end position="663"/>
    </location>
</feature>
<dbReference type="Proteomes" id="UP000770586">
    <property type="component" value="Unassembled WGS sequence"/>
</dbReference>
<keyword evidence="4" id="KW-0175">Coiled coil</keyword>
<dbReference type="SMART" id="SM00283">
    <property type="entry name" value="MA"/>
    <property type="match status" value="1"/>
</dbReference>
<evidence type="ECO:0000256" key="2">
    <source>
        <dbReference type="ARBA" id="ARBA00029447"/>
    </source>
</evidence>
<dbReference type="InterPro" id="IPR003660">
    <property type="entry name" value="HAMP_dom"/>
</dbReference>
<evidence type="ECO:0000256" key="5">
    <source>
        <dbReference type="SAM" id="MobiDB-lite"/>
    </source>
</evidence>
<evidence type="ECO:0000256" key="4">
    <source>
        <dbReference type="SAM" id="Coils"/>
    </source>
</evidence>
<name>A0A8J7UQH5_9EURY</name>
<dbReference type="CDD" id="cd11386">
    <property type="entry name" value="MCP_signal"/>
    <property type="match status" value="1"/>
</dbReference>
<dbReference type="RefSeq" id="WP_210113366.1">
    <property type="nucleotide sequence ID" value="NZ_BAAADX010000001.1"/>
</dbReference>
<feature type="region of interest" description="Disordered" evidence="5">
    <location>
        <begin position="754"/>
        <end position="805"/>
    </location>
</feature>
<dbReference type="PROSITE" id="PS50885">
    <property type="entry name" value="HAMP"/>
    <property type="match status" value="2"/>
</dbReference>
<dbReference type="GO" id="GO:0004888">
    <property type="term" value="F:transmembrane signaling receptor activity"/>
    <property type="evidence" value="ECO:0007669"/>
    <property type="project" value="InterPro"/>
</dbReference>
<dbReference type="PANTHER" id="PTHR32089">
    <property type="entry name" value="METHYL-ACCEPTING CHEMOTAXIS PROTEIN MCPB"/>
    <property type="match status" value="1"/>
</dbReference>
<dbReference type="Pfam" id="PF00015">
    <property type="entry name" value="MCPsignal"/>
    <property type="match status" value="1"/>
</dbReference>
<comment type="caution">
    <text evidence="9">The sequence shown here is derived from an EMBL/GenBank/DDBJ whole genome shotgun (WGS) entry which is preliminary data.</text>
</comment>
<dbReference type="SMART" id="SM00304">
    <property type="entry name" value="HAMP"/>
    <property type="match status" value="3"/>
</dbReference>
<dbReference type="OrthoDB" id="8523at2157"/>
<dbReference type="Pfam" id="PF00672">
    <property type="entry name" value="HAMP"/>
    <property type="match status" value="1"/>
</dbReference>
<comment type="similarity">
    <text evidence="2">Belongs to the methyl-accepting chemotaxis (MCP) protein family.</text>
</comment>
<dbReference type="Gene3D" id="1.10.287.950">
    <property type="entry name" value="Methyl-accepting chemotaxis protein"/>
    <property type="match status" value="1"/>
</dbReference>
<dbReference type="EMBL" id="JAGGKE010000009">
    <property type="protein sequence ID" value="MBP1902498.1"/>
    <property type="molecule type" value="Genomic_DNA"/>
</dbReference>
<dbReference type="InterPro" id="IPR004090">
    <property type="entry name" value="Chemotax_Me-accpt_rcpt"/>
</dbReference>
<dbReference type="CDD" id="cd06225">
    <property type="entry name" value="HAMP"/>
    <property type="match status" value="2"/>
</dbReference>
<feature type="coiled-coil region" evidence="4">
    <location>
        <begin position="372"/>
        <end position="406"/>
    </location>
</feature>
<keyword evidence="1 3" id="KW-0807">Transducer</keyword>
<evidence type="ECO:0000259" key="8">
    <source>
        <dbReference type="PROSITE" id="PS50885"/>
    </source>
</evidence>
<evidence type="ECO:0000259" key="7">
    <source>
        <dbReference type="PROSITE" id="PS50111"/>
    </source>
</evidence>
<dbReference type="SUPFAM" id="SSF58104">
    <property type="entry name" value="Methyl-accepting chemotaxis protein (MCP) signaling domain"/>
    <property type="match status" value="1"/>
</dbReference>
<protein>
    <submittedName>
        <fullName evidence="9">Methyl-accepting chemotaxis protein</fullName>
    </submittedName>
</protein>
<dbReference type="PROSITE" id="PS50111">
    <property type="entry name" value="CHEMOTAXIS_TRANSDUC_2"/>
    <property type="match status" value="1"/>
</dbReference>
<feature type="domain" description="HAMP" evidence="8">
    <location>
        <begin position="401"/>
        <end position="454"/>
    </location>
</feature>
<dbReference type="GO" id="GO:0016020">
    <property type="term" value="C:membrane"/>
    <property type="evidence" value="ECO:0007669"/>
    <property type="project" value="InterPro"/>
</dbReference>
<feature type="domain" description="HAMP" evidence="8">
    <location>
        <begin position="328"/>
        <end position="380"/>
    </location>
</feature>
<feature type="transmembrane region" description="Helical" evidence="6">
    <location>
        <begin position="42"/>
        <end position="62"/>
    </location>
</feature>
<dbReference type="GO" id="GO:0007165">
    <property type="term" value="P:signal transduction"/>
    <property type="evidence" value="ECO:0007669"/>
    <property type="project" value="UniProtKB-KW"/>
</dbReference>
<evidence type="ECO:0000313" key="10">
    <source>
        <dbReference type="Proteomes" id="UP000770586"/>
    </source>
</evidence>
<feature type="transmembrane region" description="Helical" evidence="6">
    <location>
        <begin position="304"/>
        <end position="326"/>
    </location>
</feature>
<dbReference type="PANTHER" id="PTHR32089:SF112">
    <property type="entry name" value="LYSOZYME-LIKE PROTEIN-RELATED"/>
    <property type="match status" value="1"/>
</dbReference>
<organism evidence="9 10">
    <name type="scientific">Halorubrum trapanicum</name>
    <dbReference type="NCBI Taxonomy" id="29284"/>
    <lineage>
        <taxon>Archaea</taxon>
        <taxon>Methanobacteriati</taxon>
        <taxon>Methanobacteriota</taxon>
        <taxon>Stenosarchaea group</taxon>
        <taxon>Halobacteria</taxon>
        <taxon>Halobacteriales</taxon>
        <taxon>Haloferacaceae</taxon>
        <taxon>Halorubrum</taxon>
    </lineage>
</organism>
<dbReference type="AlphaFoldDB" id="A0A8J7UQH5"/>
<keyword evidence="6" id="KW-0812">Transmembrane</keyword>
<dbReference type="PRINTS" id="PR00260">
    <property type="entry name" value="CHEMTRNSDUCR"/>
</dbReference>
<dbReference type="GO" id="GO:0006935">
    <property type="term" value="P:chemotaxis"/>
    <property type="evidence" value="ECO:0007669"/>
    <property type="project" value="InterPro"/>
</dbReference>
<accession>A0A8J7UQH5</accession>
<keyword evidence="10" id="KW-1185">Reference proteome</keyword>
<proteinExistence type="inferred from homology"/>
<evidence type="ECO:0000256" key="1">
    <source>
        <dbReference type="ARBA" id="ARBA00023224"/>
    </source>
</evidence>
<dbReference type="Gene3D" id="6.10.250.1910">
    <property type="match status" value="1"/>
</dbReference>
<keyword evidence="6" id="KW-1133">Transmembrane helix</keyword>
<sequence>MSDPGSRESGDDAPNDADDSVVGRVARRLTPGVIRRNYRAKFVISILLVVVVLAAVGGVNYASAEATVERDAEQQLTSTVDMHADSINEWAVSMETHTRSVSSTQALSGADAGTAEGELIQKQAQLPVDVRAIHLVDTAAGSVVTSTSPALRGESVDGVDAPWTDVEPGVDLTSSNDVWHSPTAYESSAMGDQVMAFASPVEGEESRVVVLVGTLEYRVDNLRKLHADQETMIVDADGETILSGGNATLNADGDVVAELGASRDGTDFERGDDEVAAYASTGDKEWVAVTTVPTAQAFAASDTVGTSVLTVIGAGLLSLVVVGLALSRQTVGPLRDLRDRAERMESGDLSVDLETNRIDEIGRLYGSFGAMRDSLSTKIDEAETAQEAAETERERMARRNDRLQSTADDYGETMREAADGDLTARMRTDTDDEAMAAIAEEFNGMIAEIERTYARLSTFADEVASASEQATASAEEVAETASEVAGSVDEISQGAADQSESLTEVSGEMSDLSATIEEVASSSDQVADAAARTAAAGNRGQEAAEDAIDEMETTEETVEEAVAAIHALDDEVSEVDQLIDRITEIAEQTNILALNANIEAARSAGEAGKGFEVVAEEIKALSDEVKDAAETAESRIDAIRARMDQSTAEVESTSDQIDDAAERVDAAVDDLEHIADLADETNDGVQEISDVTEEQAASTEEVVSMADEVATISEETASEADTVAAAAEEQTTSLAEVSDSVSSLSERAARLSETLDRFETDAEVAPADGDGESLDSPASDPGTADPAVADPGTGDAAPTGEANSD</sequence>
<feature type="domain" description="Methyl-accepting transducer" evidence="7">
    <location>
        <begin position="473"/>
        <end position="710"/>
    </location>
</feature>
<keyword evidence="6" id="KW-0472">Membrane</keyword>
<gene>
    <name evidence="9" type="ORF">J2744_002190</name>
</gene>
<evidence type="ECO:0000256" key="3">
    <source>
        <dbReference type="PROSITE-ProRule" id="PRU00284"/>
    </source>
</evidence>
<dbReference type="InterPro" id="IPR004089">
    <property type="entry name" value="MCPsignal_dom"/>
</dbReference>
<evidence type="ECO:0000313" key="9">
    <source>
        <dbReference type="EMBL" id="MBP1902498.1"/>
    </source>
</evidence>